<evidence type="ECO:0000313" key="2">
    <source>
        <dbReference type="EMBL" id="MDK2123356.1"/>
    </source>
</evidence>
<gene>
    <name evidence="2" type="ORF">PZA18_04740</name>
</gene>
<evidence type="ECO:0000313" key="3">
    <source>
        <dbReference type="Proteomes" id="UP001172778"/>
    </source>
</evidence>
<proteinExistence type="predicted"/>
<feature type="chain" id="PRO_5046430544" description="Lipoprotein" evidence="1">
    <location>
        <begin position="24"/>
        <end position="230"/>
    </location>
</feature>
<dbReference type="Proteomes" id="UP001172778">
    <property type="component" value="Unassembled WGS sequence"/>
</dbReference>
<name>A0ABT7DTK6_9NEIS</name>
<evidence type="ECO:0000256" key="1">
    <source>
        <dbReference type="SAM" id="SignalP"/>
    </source>
</evidence>
<reference evidence="2" key="1">
    <citation type="submission" date="2023-03" db="EMBL/GenBank/DDBJ databases">
        <title>Chitinimonas shenzhenensis gen. nov., sp. nov., a novel member of family Burkholderiaceae isolated from activated sludge collected in Shen Zhen, China.</title>
        <authorList>
            <person name="Wang X."/>
        </authorList>
    </citation>
    <scope>NUCLEOTIDE SEQUENCE</scope>
    <source>
        <strain evidence="2">DQS-5</strain>
    </source>
</reference>
<keyword evidence="1" id="KW-0732">Signal</keyword>
<protein>
    <recommendedName>
        <fullName evidence="4">Lipoprotein</fullName>
    </recommendedName>
</protein>
<sequence length="230" mass="26294">MTQIAQYKYFALMLTSFALVGCATTGKPDPLDREGVMQNPKQPVYLLSMTLRNNVKPKPPRVLEVEIEKENATQDDIDHLIFKTDKRGVVRGKVENTYYFRMEGEKGKYHVKSIRGEANYYPMICRFEVPLFMDIPSDKPGVYYLGHVDATVREAKGDEFRAGPLLPILDQMVCGFPDGTFEVKITDELASDKAKFLQMYPSLQNADIQTTLLPPHDRSRAQRWWAPAVR</sequence>
<feature type="signal peptide" evidence="1">
    <location>
        <begin position="1"/>
        <end position="23"/>
    </location>
</feature>
<comment type="caution">
    <text evidence="2">The sequence shown here is derived from an EMBL/GenBank/DDBJ whole genome shotgun (WGS) entry which is preliminary data.</text>
</comment>
<keyword evidence="3" id="KW-1185">Reference proteome</keyword>
<organism evidence="2 3">
    <name type="scientific">Parachitinimonas caeni</name>
    <dbReference type="NCBI Taxonomy" id="3031301"/>
    <lineage>
        <taxon>Bacteria</taxon>
        <taxon>Pseudomonadati</taxon>
        <taxon>Pseudomonadota</taxon>
        <taxon>Betaproteobacteria</taxon>
        <taxon>Neisseriales</taxon>
        <taxon>Chitinibacteraceae</taxon>
        <taxon>Parachitinimonas</taxon>
    </lineage>
</organism>
<dbReference type="EMBL" id="JARRAF010000004">
    <property type="protein sequence ID" value="MDK2123356.1"/>
    <property type="molecule type" value="Genomic_DNA"/>
</dbReference>
<accession>A0ABT7DTK6</accession>
<evidence type="ECO:0008006" key="4">
    <source>
        <dbReference type="Google" id="ProtNLM"/>
    </source>
</evidence>
<dbReference type="RefSeq" id="WP_284099645.1">
    <property type="nucleotide sequence ID" value="NZ_JARRAF010000004.1"/>
</dbReference>